<evidence type="ECO:0000313" key="2">
    <source>
        <dbReference type="EMBL" id="SNS42868.1"/>
    </source>
</evidence>
<dbReference type="RefSeq" id="WP_089404231.1">
    <property type="nucleotide sequence ID" value="NZ_FZOH01000004.1"/>
</dbReference>
<feature type="signal peptide" evidence="1">
    <location>
        <begin position="1"/>
        <end position="26"/>
    </location>
</feature>
<dbReference type="AlphaFoldDB" id="A0A239EF23"/>
<accession>A0A239EF23</accession>
<sequence length="402" mass="39772">MRPSRLRAALLGSAVLAAGCSSAAVAGPASPADAGPLTDEVGRVQVDAAVERDVRLADIAAMPDGGFVALLTGDLGAPPRSVLVELVPGDDGLTVGRTVQGAPFADLGEVHVAPDGTVVALAPVLPERGDAGSGDGGREQDLALAVLAPGADRPGVVRVAADAELGTPDTGSGVLSPDGATLSASLQWYVDGDTVNRLATVDVATGEVLASAELQVPTPGQTVARDVALRPDGGLAALVSVDRDAEGTVDGVVLATYDADLRPVGAPVELVEQQDSTGYALQVLSDGAVLVSVLAGDRETGSAQLVTVRDGAVADSASLPGPGIDLVVGPGEEHAYVQHGSPEDGVALSTVDLATGETVAEVPLCDDGIPAPVALTADGSALAAGVACLDGREYQDLAVLLG</sequence>
<keyword evidence="1" id="KW-0732">Signal</keyword>
<keyword evidence="3" id="KW-1185">Reference proteome</keyword>
<name>A0A239EF23_9ACTN</name>
<gene>
    <name evidence="2" type="ORF">SAMN04488107_2511</name>
</gene>
<dbReference type="Proteomes" id="UP000198386">
    <property type="component" value="Unassembled WGS sequence"/>
</dbReference>
<dbReference type="InterPro" id="IPR011044">
    <property type="entry name" value="Quino_amine_DH_bsu"/>
</dbReference>
<evidence type="ECO:0000256" key="1">
    <source>
        <dbReference type="SAM" id="SignalP"/>
    </source>
</evidence>
<proteinExistence type="predicted"/>
<reference evidence="3" key="1">
    <citation type="submission" date="2017-06" db="EMBL/GenBank/DDBJ databases">
        <authorList>
            <person name="Varghese N."/>
            <person name="Submissions S."/>
        </authorList>
    </citation>
    <scope>NUCLEOTIDE SEQUENCE [LARGE SCALE GENOMIC DNA]</scope>
    <source>
        <strain evidence="3">DSM 45423</strain>
    </source>
</reference>
<dbReference type="SUPFAM" id="SSF50969">
    <property type="entry name" value="YVTN repeat-like/Quinoprotein amine dehydrogenase"/>
    <property type="match status" value="1"/>
</dbReference>
<dbReference type="PROSITE" id="PS51257">
    <property type="entry name" value="PROKAR_LIPOPROTEIN"/>
    <property type="match status" value="1"/>
</dbReference>
<feature type="chain" id="PRO_5039059029" evidence="1">
    <location>
        <begin position="27"/>
        <end position="402"/>
    </location>
</feature>
<evidence type="ECO:0000313" key="3">
    <source>
        <dbReference type="Proteomes" id="UP000198386"/>
    </source>
</evidence>
<dbReference type="OrthoDB" id="5181492at2"/>
<dbReference type="EMBL" id="FZOH01000004">
    <property type="protein sequence ID" value="SNS42868.1"/>
    <property type="molecule type" value="Genomic_DNA"/>
</dbReference>
<organism evidence="2 3">
    <name type="scientific">Geodermatophilus saharensis</name>
    <dbReference type="NCBI Taxonomy" id="1137994"/>
    <lineage>
        <taxon>Bacteria</taxon>
        <taxon>Bacillati</taxon>
        <taxon>Actinomycetota</taxon>
        <taxon>Actinomycetes</taxon>
        <taxon>Geodermatophilales</taxon>
        <taxon>Geodermatophilaceae</taxon>
        <taxon>Geodermatophilus</taxon>
    </lineage>
</organism>
<protein>
    <submittedName>
        <fullName evidence="2">Uncharacterized protein</fullName>
    </submittedName>
</protein>